<gene>
    <name evidence="1" type="ORF">P153DRAFT_364887</name>
</gene>
<name>A0A6A6AK45_9PLEO</name>
<keyword evidence="2" id="KW-1185">Reference proteome</keyword>
<dbReference type="RefSeq" id="XP_033525671.1">
    <property type="nucleotide sequence ID" value="XM_033667699.1"/>
</dbReference>
<dbReference type="Proteomes" id="UP000799771">
    <property type="component" value="Unassembled WGS sequence"/>
</dbReference>
<reference evidence="1" key="1">
    <citation type="journal article" date="2020" name="Stud. Mycol.">
        <title>101 Dothideomycetes genomes: a test case for predicting lifestyles and emergence of pathogens.</title>
        <authorList>
            <person name="Haridas S."/>
            <person name="Albert R."/>
            <person name="Binder M."/>
            <person name="Bloem J."/>
            <person name="Labutti K."/>
            <person name="Salamov A."/>
            <person name="Andreopoulos B."/>
            <person name="Baker S."/>
            <person name="Barry K."/>
            <person name="Bills G."/>
            <person name="Bluhm B."/>
            <person name="Cannon C."/>
            <person name="Castanera R."/>
            <person name="Culley D."/>
            <person name="Daum C."/>
            <person name="Ezra D."/>
            <person name="Gonzalez J."/>
            <person name="Henrissat B."/>
            <person name="Kuo A."/>
            <person name="Liang C."/>
            <person name="Lipzen A."/>
            <person name="Lutzoni F."/>
            <person name="Magnuson J."/>
            <person name="Mondo S."/>
            <person name="Nolan M."/>
            <person name="Ohm R."/>
            <person name="Pangilinan J."/>
            <person name="Park H.-J."/>
            <person name="Ramirez L."/>
            <person name="Alfaro M."/>
            <person name="Sun H."/>
            <person name="Tritt A."/>
            <person name="Yoshinaga Y."/>
            <person name="Zwiers L.-H."/>
            <person name="Turgeon B."/>
            <person name="Goodwin S."/>
            <person name="Spatafora J."/>
            <person name="Crous P."/>
            <person name="Grigoriev I."/>
        </authorList>
    </citation>
    <scope>NUCLEOTIDE SEQUENCE</scope>
    <source>
        <strain evidence="1">CBS 119687</strain>
    </source>
</reference>
<evidence type="ECO:0000313" key="2">
    <source>
        <dbReference type="Proteomes" id="UP000799771"/>
    </source>
</evidence>
<accession>A0A6A6AK45</accession>
<protein>
    <submittedName>
        <fullName evidence="1">Uncharacterized protein</fullName>
    </submittedName>
</protein>
<proteinExistence type="predicted"/>
<dbReference type="Gene3D" id="1.10.472.10">
    <property type="entry name" value="Cyclin-like"/>
    <property type="match status" value="1"/>
</dbReference>
<dbReference type="GeneID" id="54408131"/>
<dbReference type="OrthoDB" id="3677062at2759"/>
<dbReference type="AlphaFoldDB" id="A0A6A6AK45"/>
<sequence length="213" mass="24095">MIPLTPQPHTATYLSRISLFILRAPHSTLTAAFDPHSNCPISSLTITQPSPSPATNQTCQTLLRILHDPNARASPATIPYALCLLLRFRDASDALPIPFAPPHLLITIAVYISFKILRDGGDAPGRPNQYSDKVLMCFGVDALRHWCWHVGVKKRELEDLERNFLEVLQFRVWVRNEEYARLEARMRGLWEEVLRFGGKSTLPVGWKGMGRQI</sequence>
<evidence type="ECO:0000313" key="1">
    <source>
        <dbReference type="EMBL" id="KAF2131284.1"/>
    </source>
</evidence>
<dbReference type="EMBL" id="ML977502">
    <property type="protein sequence ID" value="KAF2131284.1"/>
    <property type="molecule type" value="Genomic_DNA"/>
</dbReference>
<organism evidence="1 2">
    <name type="scientific">Dothidotthia symphoricarpi CBS 119687</name>
    <dbReference type="NCBI Taxonomy" id="1392245"/>
    <lineage>
        <taxon>Eukaryota</taxon>
        <taxon>Fungi</taxon>
        <taxon>Dikarya</taxon>
        <taxon>Ascomycota</taxon>
        <taxon>Pezizomycotina</taxon>
        <taxon>Dothideomycetes</taxon>
        <taxon>Pleosporomycetidae</taxon>
        <taxon>Pleosporales</taxon>
        <taxon>Dothidotthiaceae</taxon>
        <taxon>Dothidotthia</taxon>
    </lineage>
</organism>